<feature type="region of interest" description="Disordered" evidence="6">
    <location>
        <begin position="211"/>
        <end position="234"/>
    </location>
</feature>
<dbReference type="SUPFAM" id="SSF48498">
    <property type="entry name" value="Tetracyclin repressor-like, C-terminal domain"/>
    <property type="match status" value="1"/>
</dbReference>
<dbReference type="AlphaFoldDB" id="A0A6M1LV66"/>
<keyword evidence="9" id="KW-1185">Reference proteome</keyword>
<dbReference type="PANTHER" id="PTHR30055:SF175">
    <property type="entry name" value="HTH-TYPE TRANSCRIPTIONAL REPRESSOR KSTR2"/>
    <property type="match status" value="1"/>
</dbReference>
<dbReference type="PRINTS" id="PR00455">
    <property type="entry name" value="HTHTETR"/>
</dbReference>
<dbReference type="GO" id="GO:0000976">
    <property type="term" value="F:transcription cis-regulatory region binding"/>
    <property type="evidence" value="ECO:0007669"/>
    <property type="project" value="TreeGrafter"/>
</dbReference>
<dbReference type="EMBL" id="JAAIKB010000021">
    <property type="protein sequence ID" value="NGM23903.1"/>
    <property type="molecule type" value="Genomic_DNA"/>
</dbReference>
<dbReference type="Proteomes" id="UP000475385">
    <property type="component" value="Unassembled WGS sequence"/>
</dbReference>
<name>A0A6M1LV66_9PROT</name>
<dbReference type="RefSeq" id="WP_164697819.1">
    <property type="nucleotide sequence ID" value="NZ_JAAIKB010000021.1"/>
</dbReference>
<feature type="domain" description="HTH tetR-type" evidence="7">
    <location>
        <begin position="18"/>
        <end position="78"/>
    </location>
</feature>
<keyword evidence="3 5" id="KW-0238">DNA-binding</keyword>
<dbReference type="InterPro" id="IPR009057">
    <property type="entry name" value="Homeodomain-like_sf"/>
</dbReference>
<protein>
    <submittedName>
        <fullName evidence="8">TetR/AcrR family transcriptional regulator</fullName>
    </submittedName>
</protein>
<dbReference type="Pfam" id="PF17932">
    <property type="entry name" value="TetR_C_24"/>
    <property type="match status" value="1"/>
</dbReference>
<dbReference type="InterPro" id="IPR001647">
    <property type="entry name" value="HTH_TetR"/>
</dbReference>
<evidence type="ECO:0000259" key="7">
    <source>
        <dbReference type="PROSITE" id="PS50977"/>
    </source>
</evidence>
<dbReference type="SUPFAM" id="SSF46689">
    <property type="entry name" value="Homeodomain-like"/>
    <property type="match status" value="1"/>
</dbReference>
<dbReference type="InterPro" id="IPR036271">
    <property type="entry name" value="Tet_transcr_reg_TetR-rel_C_sf"/>
</dbReference>
<dbReference type="InterPro" id="IPR023772">
    <property type="entry name" value="DNA-bd_HTH_TetR-type_CS"/>
</dbReference>
<evidence type="ECO:0000256" key="3">
    <source>
        <dbReference type="ARBA" id="ARBA00023125"/>
    </source>
</evidence>
<feature type="DNA-binding region" description="H-T-H motif" evidence="5">
    <location>
        <begin position="41"/>
        <end position="60"/>
    </location>
</feature>
<organism evidence="8 9">
    <name type="scientific">Falsiroseomonas algicola</name>
    <dbReference type="NCBI Taxonomy" id="2716930"/>
    <lineage>
        <taxon>Bacteria</taxon>
        <taxon>Pseudomonadati</taxon>
        <taxon>Pseudomonadota</taxon>
        <taxon>Alphaproteobacteria</taxon>
        <taxon>Acetobacterales</taxon>
        <taxon>Roseomonadaceae</taxon>
        <taxon>Falsiroseomonas</taxon>
    </lineage>
</organism>
<dbReference type="InterPro" id="IPR050109">
    <property type="entry name" value="HTH-type_TetR-like_transc_reg"/>
</dbReference>
<dbReference type="Gene3D" id="1.10.357.10">
    <property type="entry name" value="Tetracycline Repressor, domain 2"/>
    <property type="match status" value="1"/>
</dbReference>
<dbReference type="InterPro" id="IPR041490">
    <property type="entry name" value="KstR2_TetR_C"/>
</dbReference>
<dbReference type="Gene3D" id="1.10.10.60">
    <property type="entry name" value="Homeodomain-like"/>
    <property type="match status" value="1"/>
</dbReference>
<gene>
    <name evidence="8" type="ORF">G3576_28110</name>
</gene>
<sequence length="234" mass="25473">MTTSSPAPVMGIRDEVAALKRERIITAAVELFYERGYENTTLDAVAERLGVTKPFIYAHFSAKTELLAEICTRGVASAVRAMEAALAMEGASPAEKLAALGRRFVTAVLQSQKLIAIFTREEKNLLPGDFQRVSRMRRDFDHKLSGLLEEGVAQGEFRIADPRLAALAIGGMVGWAYVWYRPAGRLSVEELADEMAALVLAMAQAQPARRTAAKVSRAPASRAPRTAATRGARR</sequence>
<evidence type="ECO:0000256" key="5">
    <source>
        <dbReference type="PROSITE-ProRule" id="PRU00335"/>
    </source>
</evidence>
<evidence type="ECO:0000256" key="4">
    <source>
        <dbReference type="ARBA" id="ARBA00023163"/>
    </source>
</evidence>
<dbReference type="PROSITE" id="PS50977">
    <property type="entry name" value="HTH_TETR_2"/>
    <property type="match status" value="1"/>
</dbReference>
<reference evidence="8 9" key="2">
    <citation type="submission" date="2020-03" db="EMBL/GenBank/DDBJ databases">
        <title>Roseomonas stagni sp. nov., isolated from pond water in Japan.</title>
        <authorList>
            <person name="Furuhata K."/>
            <person name="Miyamoto H."/>
            <person name="Goto K."/>
        </authorList>
    </citation>
    <scope>NUCLEOTIDE SEQUENCE [LARGE SCALE GENOMIC DNA]</scope>
    <source>
        <strain evidence="8 9">PeD5</strain>
    </source>
</reference>
<dbReference type="PANTHER" id="PTHR30055">
    <property type="entry name" value="HTH-TYPE TRANSCRIPTIONAL REGULATOR RUTR"/>
    <property type="match status" value="1"/>
</dbReference>
<evidence type="ECO:0000313" key="8">
    <source>
        <dbReference type="EMBL" id="NGM23903.1"/>
    </source>
</evidence>
<evidence type="ECO:0000256" key="1">
    <source>
        <dbReference type="ARBA" id="ARBA00022491"/>
    </source>
</evidence>
<dbReference type="GO" id="GO:0003700">
    <property type="term" value="F:DNA-binding transcription factor activity"/>
    <property type="evidence" value="ECO:0007669"/>
    <property type="project" value="TreeGrafter"/>
</dbReference>
<dbReference type="Pfam" id="PF00440">
    <property type="entry name" value="TetR_N"/>
    <property type="match status" value="1"/>
</dbReference>
<reference evidence="8 9" key="1">
    <citation type="submission" date="2020-02" db="EMBL/GenBank/DDBJ databases">
        <authorList>
            <person name="Kim H.M."/>
            <person name="Jeon C.O."/>
        </authorList>
    </citation>
    <scope>NUCLEOTIDE SEQUENCE [LARGE SCALE GENOMIC DNA]</scope>
    <source>
        <strain evidence="8 9">PeD5</strain>
    </source>
</reference>
<evidence type="ECO:0000256" key="2">
    <source>
        <dbReference type="ARBA" id="ARBA00023015"/>
    </source>
</evidence>
<proteinExistence type="predicted"/>
<feature type="compositionally biased region" description="Low complexity" evidence="6">
    <location>
        <begin position="216"/>
        <end position="234"/>
    </location>
</feature>
<accession>A0A6M1LV66</accession>
<evidence type="ECO:0000256" key="6">
    <source>
        <dbReference type="SAM" id="MobiDB-lite"/>
    </source>
</evidence>
<comment type="caution">
    <text evidence="8">The sequence shown here is derived from an EMBL/GenBank/DDBJ whole genome shotgun (WGS) entry which is preliminary data.</text>
</comment>
<evidence type="ECO:0000313" key="9">
    <source>
        <dbReference type="Proteomes" id="UP000475385"/>
    </source>
</evidence>
<keyword evidence="4" id="KW-0804">Transcription</keyword>
<keyword evidence="1" id="KW-0678">Repressor</keyword>
<dbReference type="PROSITE" id="PS01081">
    <property type="entry name" value="HTH_TETR_1"/>
    <property type="match status" value="1"/>
</dbReference>
<keyword evidence="2" id="KW-0805">Transcription regulation</keyword>